<name>A0A1H8IKX0_9HYPH</name>
<evidence type="ECO:0000313" key="9">
    <source>
        <dbReference type="EMBL" id="SEN69154.1"/>
    </source>
</evidence>
<reference evidence="8" key="3">
    <citation type="submission" date="2016-10" db="EMBL/GenBank/DDBJ databases">
        <authorList>
            <person name="de Groot N.N."/>
        </authorList>
    </citation>
    <scope>NUCLEOTIDE SEQUENCE [LARGE SCALE GENOMIC DNA]</scope>
    <source>
        <strain evidence="8">CCBAU85039</strain>
    </source>
</reference>
<dbReference type="Proteomes" id="UP000198939">
    <property type="component" value="Unassembled WGS sequence"/>
</dbReference>
<evidence type="ECO:0000256" key="6">
    <source>
        <dbReference type="RuleBase" id="RU364082"/>
    </source>
</evidence>
<reference evidence="9 11" key="2">
    <citation type="submission" date="2016-10" db="EMBL/GenBank/DDBJ databases">
        <authorList>
            <person name="Varghese N."/>
            <person name="Submissions S."/>
        </authorList>
    </citation>
    <scope>NUCLEOTIDE SEQUENCE [LARGE SCALE GENOMIC DNA]</scope>
    <source>
        <strain evidence="9 11">CGMCC 1.7071</strain>
    </source>
</reference>
<dbReference type="OrthoDB" id="9803892at2"/>
<dbReference type="NCBIfam" id="TIGR01214">
    <property type="entry name" value="rmlD"/>
    <property type="match status" value="1"/>
</dbReference>
<dbReference type="InterPro" id="IPR005913">
    <property type="entry name" value="dTDP_dehydrorham_reduct"/>
</dbReference>
<dbReference type="InterPro" id="IPR036291">
    <property type="entry name" value="NAD(P)-bd_dom_sf"/>
</dbReference>
<dbReference type="UniPathway" id="UPA00124"/>
<dbReference type="Gene3D" id="3.40.50.720">
    <property type="entry name" value="NAD(P)-binding Rossmann-like Domain"/>
    <property type="match status" value="1"/>
</dbReference>
<sequence>MNILLLGKNGQVGRELHRTLLPLGAVTALERRDVDMAATDTLPAILEAYAPDLIVNAAAWTQVDRAESTPDAAFRVNADAPKIIARFARDRRATLIHYSTDYVFDGRKDGPYVESDDTNPLNVYGQSKRAGEQAIKASGCRFVILRTSWVFSATGANFINTILRLARERPTLRIVADQFGAPTSAELIADVTALAVAAHRQGQFDSGIYHLTAQGQTSWHELASYAVRRARELGFTLRTEVGDIEPIATKEYPLPAARPRNSLLNSDALASRLGLDLPHWTVHVDRMLDQLKEREPHT</sequence>
<dbReference type="PANTHER" id="PTHR10491:SF4">
    <property type="entry name" value="METHIONINE ADENOSYLTRANSFERASE 2 SUBUNIT BETA"/>
    <property type="match status" value="1"/>
</dbReference>
<feature type="domain" description="RmlD-like substrate binding" evidence="7">
    <location>
        <begin position="1"/>
        <end position="291"/>
    </location>
</feature>
<evidence type="ECO:0000256" key="2">
    <source>
        <dbReference type="ARBA" id="ARBA00010944"/>
    </source>
</evidence>
<keyword evidence="6" id="KW-0521">NADP</keyword>
<comment type="similarity">
    <text evidence="2 6">Belongs to the dTDP-4-dehydrorhamnose reductase family.</text>
</comment>
<dbReference type="PANTHER" id="PTHR10491">
    <property type="entry name" value="DTDP-4-DEHYDRORHAMNOSE REDUCTASE"/>
    <property type="match status" value="1"/>
</dbReference>
<dbReference type="GO" id="GO:0019305">
    <property type="term" value="P:dTDP-rhamnose biosynthetic process"/>
    <property type="evidence" value="ECO:0007669"/>
    <property type="project" value="UniProtKB-UniPathway"/>
</dbReference>
<proteinExistence type="inferred from homology"/>
<dbReference type="RefSeq" id="WP_072373834.1">
    <property type="nucleotide sequence ID" value="NZ_FNXB01000008.1"/>
</dbReference>
<accession>A0A1H8IKX0</accession>
<dbReference type="EMBL" id="FOCV01000006">
    <property type="protein sequence ID" value="SEN69154.1"/>
    <property type="molecule type" value="Genomic_DNA"/>
</dbReference>
<dbReference type="FunFam" id="3.40.50.720:FF:000159">
    <property type="entry name" value="dTDP-4-dehydrorhamnose reductase"/>
    <property type="match status" value="1"/>
</dbReference>
<evidence type="ECO:0000256" key="1">
    <source>
        <dbReference type="ARBA" id="ARBA00004781"/>
    </source>
</evidence>
<comment type="cofactor">
    <cofactor evidence="6">
        <name>Mg(2+)</name>
        <dbReference type="ChEBI" id="CHEBI:18420"/>
    </cofactor>
    <text evidence="6">Binds 1 Mg(2+) ion per monomer.</text>
</comment>
<protein>
    <recommendedName>
        <fullName evidence="4 6">dTDP-4-dehydrorhamnose reductase</fullName>
        <ecNumber evidence="3 6">1.1.1.133</ecNumber>
    </recommendedName>
</protein>
<evidence type="ECO:0000256" key="3">
    <source>
        <dbReference type="ARBA" id="ARBA00012929"/>
    </source>
</evidence>
<evidence type="ECO:0000313" key="11">
    <source>
        <dbReference type="Proteomes" id="UP000198939"/>
    </source>
</evidence>
<evidence type="ECO:0000313" key="10">
    <source>
        <dbReference type="Proteomes" id="UP000183063"/>
    </source>
</evidence>
<dbReference type="Proteomes" id="UP000183063">
    <property type="component" value="Unassembled WGS sequence"/>
</dbReference>
<dbReference type="Pfam" id="PF04321">
    <property type="entry name" value="RmlD_sub_bind"/>
    <property type="match status" value="1"/>
</dbReference>
<evidence type="ECO:0000256" key="4">
    <source>
        <dbReference type="ARBA" id="ARBA00017099"/>
    </source>
</evidence>
<evidence type="ECO:0000313" key="8">
    <source>
        <dbReference type="EMBL" id="SEH71708.1"/>
    </source>
</evidence>
<dbReference type="EMBL" id="FNXB01000008">
    <property type="protein sequence ID" value="SEH71708.1"/>
    <property type="molecule type" value="Genomic_DNA"/>
</dbReference>
<keyword evidence="11" id="KW-1185">Reference proteome</keyword>
<keyword evidence="6 8" id="KW-0560">Oxidoreductase</keyword>
<dbReference type="Gene3D" id="3.90.25.10">
    <property type="entry name" value="UDP-galactose 4-epimerase, domain 1"/>
    <property type="match status" value="1"/>
</dbReference>
<organism evidence="8 10">
    <name type="scientific">Rhizobium tibeticum</name>
    <dbReference type="NCBI Taxonomy" id="501024"/>
    <lineage>
        <taxon>Bacteria</taxon>
        <taxon>Pseudomonadati</taxon>
        <taxon>Pseudomonadota</taxon>
        <taxon>Alphaproteobacteria</taxon>
        <taxon>Hyphomicrobiales</taxon>
        <taxon>Rhizobiaceae</taxon>
        <taxon>Rhizobium/Agrobacterium group</taxon>
        <taxon>Rhizobium</taxon>
    </lineage>
</organism>
<dbReference type="InterPro" id="IPR029903">
    <property type="entry name" value="RmlD-like-bd"/>
</dbReference>
<comment type="catalytic activity">
    <reaction evidence="5 6">
        <text>dTDP-beta-L-rhamnose + NADP(+) = dTDP-4-dehydro-beta-L-rhamnose + NADPH + H(+)</text>
        <dbReference type="Rhea" id="RHEA:21796"/>
        <dbReference type="ChEBI" id="CHEBI:15378"/>
        <dbReference type="ChEBI" id="CHEBI:57510"/>
        <dbReference type="ChEBI" id="CHEBI:57783"/>
        <dbReference type="ChEBI" id="CHEBI:58349"/>
        <dbReference type="ChEBI" id="CHEBI:62830"/>
        <dbReference type="EC" id="1.1.1.133"/>
    </reaction>
</comment>
<comment type="function">
    <text evidence="6">Catalyzes the reduction of dTDP-6-deoxy-L-lyxo-4-hexulose to yield dTDP-L-rhamnose.</text>
</comment>
<evidence type="ECO:0000256" key="5">
    <source>
        <dbReference type="ARBA" id="ARBA00048200"/>
    </source>
</evidence>
<dbReference type="AlphaFoldDB" id="A0A1H8IKX0"/>
<dbReference type="EC" id="1.1.1.133" evidence="3 6"/>
<dbReference type="STRING" id="501024.RTCCBAU85039_1956"/>
<dbReference type="CDD" id="cd05254">
    <property type="entry name" value="dTDP_HR_like_SDR_e"/>
    <property type="match status" value="1"/>
</dbReference>
<comment type="pathway">
    <text evidence="1 6">Carbohydrate biosynthesis; dTDP-L-rhamnose biosynthesis.</text>
</comment>
<reference evidence="10" key="1">
    <citation type="submission" date="2016-10" db="EMBL/GenBank/DDBJ databases">
        <authorList>
            <person name="Wibberg D."/>
        </authorList>
    </citation>
    <scope>NUCLEOTIDE SEQUENCE [LARGE SCALE GENOMIC DNA]</scope>
</reference>
<gene>
    <name evidence="8" type="primary">rfbD_1</name>
    <name evidence="8" type="ORF">RTCCBAU85039_1956</name>
    <name evidence="9" type="ORF">SAMN05216228_1006169</name>
</gene>
<dbReference type="GO" id="GO:0008831">
    <property type="term" value="F:dTDP-4-dehydrorhamnose reductase activity"/>
    <property type="evidence" value="ECO:0007669"/>
    <property type="project" value="UniProtKB-EC"/>
</dbReference>
<evidence type="ECO:0000259" key="7">
    <source>
        <dbReference type="Pfam" id="PF04321"/>
    </source>
</evidence>
<dbReference type="GO" id="GO:0005829">
    <property type="term" value="C:cytosol"/>
    <property type="evidence" value="ECO:0007669"/>
    <property type="project" value="TreeGrafter"/>
</dbReference>
<dbReference type="SUPFAM" id="SSF51735">
    <property type="entry name" value="NAD(P)-binding Rossmann-fold domains"/>
    <property type="match status" value="1"/>
</dbReference>